<feature type="non-terminal residue" evidence="1">
    <location>
        <position position="701"/>
    </location>
</feature>
<sequence>MEYIYIESDSDNINTDDYEPTINYESDDNYESFMESDKEVPIADLTESNSYSPFDDYEVIATQSSKVVNDNNINSNYDDDLLPINLITENLRVGEIRYLALPMEYLPTSEQGIAIVFNIGSWESYDSFFNNIQYQRGRPSGGGNTKVWYTFLDCDVHKYYSTCQGIKRCAFACTEIQNASHSEVNMDTDLYQEENMSLNDQKSKEIQTYTLLKVGLLDVVDGGIRMFEAASEITSCSVVLSSNSKRKTCGFLHRYSDNTVQEGSIIKHQCDVKYYKIIPYNIKECPYVILISKGIHKHSPPPSTKVPNEITNKLKDIIKEASEELVNITPRKLVSSNLIKATFGVNYLSQIHASLNNINKLRRLVSKVQKIHHPFGQGLLGLTYNIWKKNIKYSDYVQQSAVFSNGQLMIICISELQAKAWIDLEYFEIDLSFKRVSGKINEFEINCYNEKYKLTLTYARVFTNIANSEAYYRMFNSLFDWVFKLTEKLPQFYHIHKMGWKCIIGVLDNSQAKGLDEALHSIDKSLSWDEHLCYIFKSYQLMYELLEASTYERIDKIFKELKASNELNINASLNPLFSFMDTEIWLKAPDNTNVAEASHANINRDGKALSLENAILKAKHYDECYFNICNIQDKYRIIRNFQKTKRQINKPTKVSKKPKVDTSLIQDTKNNLELQEKQLLIKERKLKLEERKVRLEHEKLE</sequence>
<gene>
    <name evidence="1" type="ORF">SPELUC_LOCUS6294</name>
</gene>
<comment type="caution">
    <text evidence="1">The sequence shown here is derived from an EMBL/GenBank/DDBJ whole genome shotgun (WGS) entry which is preliminary data.</text>
</comment>
<evidence type="ECO:0000313" key="1">
    <source>
        <dbReference type="EMBL" id="CAG8579137.1"/>
    </source>
</evidence>
<dbReference type="EMBL" id="CAJVPW010007287">
    <property type="protein sequence ID" value="CAG8579137.1"/>
    <property type="molecule type" value="Genomic_DNA"/>
</dbReference>
<name>A0ACA9MCU3_9GLOM</name>
<dbReference type="Proteomes" id="UP000789366">
    <property type="component" value="Unassembled WGS sequence"/>
</dbReference>
<reference evidence="1" key="1">
    <citation type="submission" date="2021-06" db="EMBL/GenBank/DDBJ databases">
        <authorList>
            <person name="Kallberg Y."/>
            <person name="Tangrot J."/>
            <person name="Rosling A."/>
        </authorList>
    </citation>
    <scope>NUCLEOTIDE SEQUENCE</scope>
    <source>
        <strain evidence="1">28 12/20/2015</strain>
    </source>
</reference>
<proteinExistence type="predicted"/>
<protein>
    <submittedName>
        <fullName evidence="1">7905_t:CDS:1</fullName>
    </submittedName>
</protein>
<accession>A0ACA9MCU3</accession>
<organism evidence="1 2">
    <name type="scientific">Cetraspora pellucida</name>
    <dbReference type="NCBI Taxonomy" id="1433469"/>
    <lineage>
        <taxon>Eukaryota</taxon>
        <taxon>Fungi</taxon>
        <taxon>Fungi incertae sedis</taxon>
        <taxon>Mucoromycota</taxon>
        <taxon>Glomeromycotina</taxon>
        <taxon>Glomeromycetes</taxon>
        <taxon>Diversisporales</taxon>
        <taxon>Gigasporaceae</taxon>
        <taxon>Cetraspora</taxon>
    </lineage>
</organism>
<keyword evidence="2" id="KW-1185">Reference proteome</keyword>
<evidence type="ECO:0000313" key="2">
    <source>
        <dbReference type="Proteomes" id="UP000789366"/>
    </source>
</evidence>